<dbReference type="InterPro" id="IPR011032">
    <property type="entry name" value="GroES-like_sf"/>
</dbReference>
<dbReference type="AlphaFoldDB" id="A0A2U9PIE5"/>
<feature type="compositionally biased region" description="Basic and acidic residues" evidence="1">
    <location>
        <begin position="12"/>
        <end position="22"/>
    </location>
</feature>
<feature type="domain" description="Alcohol dehydrogenase-like N-terminal" evidence="2">
    <location>
        <begin position="56"/>
        <end position="105"/>
    </location>
</feature>
<name>A0A2U9PIE5_MYCSE</name>
<evidence type="ECO:0000313" key="4">
    <source>
        <dbReference type="Proteomes" id="UP000011200"/>
    </source>
</evidence>
<dbReference type="Proteomes" id="UP000011200">
    <property type="component" value="Chromosome"/>
</dbReference>
<dbReference type="Gene3D" id="3.90.180.10">
    <property type="entry name" value="Medium-chain alcohol dehydrogenases, catalytic domain"/>
    <property type="match status" value="1"/>
</dbReference>
<accession>A0A2U9PIE5</accession>
<evidence type="ECO:0000259" key="2">
    <source>
        <dbReference type="Pfam" id="PF08240"/>
    </source>
</evidence>
<sequence>MEFDASLGSSRRSYDERGHAPTDHLSTSPQVRALIADSAGVQTTLALRTVATDELGDGDVLIAVSWSSVNFKDALATRKDGKVARINPLIPGIDLAGEIVDPGSSDLDVRGTGGRARL</sequence>
<reference evidence="4" key="2">
    <citation type="submission" date="2018-03" db="EMBL/GenBank/DDBJ databases">
        <authorList>
            <person name="Derbyshire K."/>
            <person name="Gray T.A."/>
            <person name="Champion M."/>
        </authorList>
    </citation>
    <scope>NUCLEOTIDE SEQUENCE [LARGE SCALE GENOMIC DNA]</scope>
    <source>
        <strain evidence="4">MKD8</strain>
    </source>
</reference>
<dbReference type="SUPFAM" id="SSF50129">
    <property type="entry name" value="GroES-like"/>
    <property type="match status" value="1"/>
</dbReference>
<evidence type="ECO:0000313" key="3">
    <source>
        <dbReference type="EMBL" id="AWT51500.1"/>
    </source>
</evidence>
<evidence type="ECO:0000256" key="1">
    <source>
        <dbReference type="SAM" id="MobiDB-lite"/>
    </source>
</evidence>
<reference evidence="3 4" key="1">
    <citation type="journal article" date="2013" name="Genome Announc.">
        <title>Draft genome sequence of MKD8, a conjugal recipient Mycobacterium smegmatis strain.</title>
        <authorList>
            <person name="Gray T.A."/>
            <person name="Palumbo M.J."/>
            <person name="Derbyshire K.M."/>
        </authorList>
    </citation>
    <scope>NUCLEOTIDE SEQUENCE [LARGE SCALE GENOMIC DNA]</scope>
    <source>
        <strain evidence="3 4">MKD8</strain>
    </source>
</reference>
<protein>
    <submittedName>
        <fullName evidence="3">Alcohol dehydrogenase</fullName>
    </submittedName>
</protein>
<gene>
    <name evidence="3" type="ORF">D806_005070</name>
</gene>
<dbReference type="Pfam" id="PF08240">
    <property type="entry name" value="ADH_N"/>
    <property type="match status" value="1"/>
</dbReference>
<dbReference type="InterPro" id="IPR013154">
    <property type="entry name" value="ADH-like_N"/>
</dbReference>
<feature type="region of interest" description="Disordered" evidence="1">
    <location>
        <begin position="1"/>
        <end position="29"/>
    </location>
</feature>
<dbReference type="EMBL" id="CP027541">
    <property type="protein sequence ID" value="AWT51500.1"/>
    <property type="molecule type" value="Genomic_DNA"/>
</dbReference>
<proteinExistence type="predicted"/>
<organism evidence="3 4">
    <name type="scientific">Mycolicibacterium smegmatis (strain MKD8)</name>
    <name type="common">Mycobacterium smegmatis</name>
    <dbReference type="NCBI Taxonomy" id="1214915"/>
    <lineage>
        <taxon>Bacteria</taxon>
        <taxon>Bacillati</taxon>
        <taxon>Actinomycetota</taxon>
        <taxon>Actinomycetes</taxon>
        <taxon>Mycobacteriales</taxon>
        <taxon>Mycobacteriaceae</taxon>
        <taxon>Mycolicibacterium</taxon>
    </lineage>
</organism>